<evidence type="ECO:0000256" key="4">
    <source>
        <dbReference type="ARBA" id="ARBA00023163"/>
    </source>
</evidence>
<dbReference type="InterPro" id="IPR036390">
    <property type="entry name" value="WH_DNA-bd_sf"/>
</dbReference>
<comment type="caution">
    <text evidence="6">The sequence shown here is derived from an EMBL/GenBank/DDBJ whole genome shotgun (WGS) entry which is preliminary data.</text>
</comment>
<gene>
    <name evidence="6" type="ORF">GCM10023095_09200</name>
</gene>
<name>A0ABP8Q1W9_9GAMM</name>
<dbReference type="Gene3D" id="3.40.190.290">
    <property type="match status" value="1"/>
</dbReference>
<evidence type="ECO:0000256" key="3">
    <source>
        <dbReference type="ARBA" id="ARBA00023125"/>
    </source>
</evidence>
<dbReference type="InterPro" id="IPR058163">
    <property type="entry name" value="LysR-type_TF_proteobact-type"/>
</dbReference>
<keyword evidence="7" id="KW-1185">Reference proteome</keyword>
<dbReference type="SUPFAM" id="SSF46785">
    <property type="entry name" value="Winged helix' DNA-binding domain"/>
    <property type="match status" value="1"/>
</dbReference>
<dbReference type="InterPro" id="IPR005119">
    <property type="entry name" value="LysR_subst-bd"/>
</dbReference>
<dbReference type="Proteomes" id="UP001501321">
    <property type="component" value="Unassembled WGS sequence"/>
</dbReference>
<keyword evidence="3" id="KW-0238">DNA-binding</keyword>
<keyword evidence="2" id="KW-0805">Transcription regulation</keyword>
<dbReference type="PANTHER" id="PTHR30537">
    <property type="entry name" value="HTH-TYPE TRANSCRIPTIONAL REGULATOR"/>
    <property type="match status" value="1"/>
</dbReference>
<protein>
    <submittedName>
        <fullName evidence="6">LysR substrate-binding domain-containing protein</fullName>
    </submittedName>
</protein>
<dbReference type="Pfam" id="PF03466">
    <property type="entry name" value="LysR_substrate"/>
    <property type="match status" value="1"/>
</dbReference>
<keyword evidence="4" id="KW-0804">Transcription</keyword>
<dbReference type="EMBL" id="BAABFC010000006">
    <property type="protein sequence ID" value="GAA4495623.1"/>
    <property type="molecule type" value="Genomic_DNA"/>
</dbReference>
<sequence length="295" mass="33074">MVQWDGVCEFVAVVECQSFTAAGRRLGVSTAQVSRQVSALEERLAVRLINRTTRKVALTEAGQLYYQQCRPVLDGLEAAERLVTNLQQRPMGRLLMTAPVTYGERTLAPLINDFVARYPELEVRLELTNQTLDLVQQGYDLAIRLGRLTDSTMMARRLASRRLFLCASPAYLARHGAPHSLGELERHNCLLGTLDYWRFQEGGQSRNVRVHGNLRCNSGQVLVDAALKGLGLVQLPDYYVQDLLQDGSLLALLPQYQPDEEGVWALYPHNRHLSPKVRMLLDHLAAALEGRAATR</sequence>
<dbReference type="Gene3D" id="1.10.10.10">
    <property type="entry name" value="Winged helix-like DNA-binding domain superfamily/Winged helix DNA-binding domain"/>
    <property type="match status" value="1"/>
</dbReference>
<dbReference type="RefSeq" id="WP_345010537.1">
    <property type="nucleotide sequence ID" value="NZ_BAABFC010000006.1"/>
</dbReference>
<dbReference type="InterPro" id="IPR000847">
    <property type="entry name" value="LysR_HTH_N"/>
</dbReference>
<comment type="similarity">
    <text evidence="1">Belongs to the LysR transcriptional regulatory family.</text>
</comment>
<accession>A0ABP8Q1W9</accession>
<proteinExistence type="inferred from homology"/>
<dbReference type="InterPro" id="IPR036388">
    <property type="entry name" value="WH-like_DNA-bd_sf"/>
</dbReference>
<evidence type="ECO:0000256" key="2">
    <source>
        <dbReference type="ARBA" id="ARBA00023015"/>
    </source>
</evidence>
<feature type="domain" description="HTH lysR-type" evidence="5">
    <location>
        <begin position="10"/>
        <end position="59"/>
    </location>
</feature>
<organism evidence="6 7">
    <name type="scientific">Pseudaeromonas paramecii</name>
    <dbReference type="NCBI Taxonomy" id="2138166"/>
    <lineage>
        <taxon>Bacteria</taxon>
        <taxon>Pseudomonadati</taxon>
        <taxon>Pseudomonadota</taxon>
        <taxon>Gammaproteobacteria</taxon>
        <taxon>Aeromonadales</taxon>
        <taxon>Aeromonadaceae</taxon>
        <taxon>Pseudaeromonas</taxon>
    </lineage>
</organism>
<evidence type="ECO:0000256" key="1">
    <source>
        <dbReference type="ARBA" id="ARBA00009437"/>
    </source>
</evidence>
<evidence type="ECO:0000313" key="7">
    <source>
        <dbReference type="Proteomes" id="UP001501321"/>
    </source>
</evidence>
<dbReference type="PROSITE" id="PS50931">
    <property type="entry name" value="HTH_LYSR"/>
    <property type="match status" value="1"/>
</dbReference>
<evidence type="ECO:0000259" key="5">
    <source>
        <dbReference type="PROSITE" id="PS50931"/>
    </source>
</evidence>
<dbReference type="SUPFAM" id="SSF53850">
    <property type="entry name" value="Periplasmic binding protein-like II"/>
    <property type="match status" value="1"/>
</dbReference>
<reference evidence="7" key="1">
    <citation type="journal article" date="2019" name="Int. J. Syst. Evol. Microbiol.">
        <title>The Global Catalogue of Microorganisms (GCM) 10K type strain sequencing project: providing services to taxonomists for standard genome sequencing and annotation.</title>
        <authorList>
            <consortium name="The Broad Institute Genomics Platform"/>
            <consortium name="The Broad Institute Genome Sequencing Center for Infectious Disease"/>
            <person name="Wu L."/>
            <person name="Ma J."/>
        </authorList>
    </citation>
    <scope>NUCLEOTIDE SEQUENCE [LARGE SCALE GENOMIC DNA]</scope>
    <source>
        <strain evidence="7">JCM 32226</strain>
    </source>
</reference>
<dbReference type="Pfam" id="PF00126">
    <property type="entry name" value="HTH_1"/>
    <property type="match status" value="1"/>
</dbReference>
<evidence type="ECO:0000313" key="6">
    <source>
        <dbReference type="EMBL" id="GAA4495623.1"/>
    </source>
</evidence>
<dbReference type="PANTHER" id="PTHR30537:SF10">
    <property type="entry name" value="TRANSCRIPTIONAL REGULATOR-RELATED"/>
    <property type="match status" value="1"/>
</dbReference>